<protein>
    <submittedName>
        <fullName evidence="4">Formin-like</fullName>
    </submittedName>
</protein>
<dbReference type="InParanoid" id="A0A1U8AMV4"/>
<feature type="compositionally biased region" description="Polar residues" evidence="1">
    <location>
        <begin position="205"/>
        <end position="215"/>
    </location>
</feature>
<dbReference type="RefSeq" id="XP_010269159.1">
    <property type="nucleotide sequence ID" value="XM_010270857.2"/>
</dbReference>
<feature type="compositionally biased region" description="Polar residues" evidence="1">
    <location>
        <begin position="404"/>
        <end position="416"/>
    </location>
</feature>
<reference evidence="4" key="1">
    <citation type="submission" date="2025-08" db="UniProtKB">
        <authorList>
            <consortium name="RefSeq"/>
        </authorList>
    </citation>
    <scope>IDENTIFICATION</scope>
</reference>
<evidence type="ECO:0000313" key="4">
    <source>
        <dbReference type="RefSeq" id="XP_010269159.1"/>
    </source>
</evidence>
<dbReference type="Pfam" id="PF02037">
    <property type="entry name" value="SAP"/>
    <property type="match status" value="1"/>
</dbReference>
<dbReference type="OrthoDB" id="5348404at2759"/>
<dbReference type="AlphaFoldDB" id="A0A1U8AMV4"/>
<evidence type="ECO:0000259" key="2">
    <source>
        <dbReference type="PROSITE" id="PS50800"/>
    </source>
</evidence>
<feature type="compositionally biased region" description="Polar residues" evidence="1">
    <location>
        <begin position="157"/>
        <end position="177"/>
    </location>
</feature>
<feature type="compositionally biased region" description="Pro residues" evidence="1">
    <location>
        <begin position="575"/>
        <end position="587"/>
    </location>
</feature>
<feature type="region of interest" description="Disordered" evidence="1">
    <location>
        <begin position="239"/>
        <end position="455"/>
    </location>
</feature>
<dbReference type="Pfam" id="PF16294">
    <property type="entry name" value="RSB_motif"/>
    <property type="match status" value="1"/>
</dbReference>
<dbReference type="PANTHER" id="PTHR47031:SF3">
    <property type="entry name" value="SAP DOMAIN-CONTAINING PROTEIN"/>
    <property type="match status" value="1"/>
</dbReference>
<feature type="domain" description="SAP" evidence="2">
    <location>
        <begin position="13"/>
        <end position="47"/>
    </location>
</feature>
<dbReference type="OMA" id="ANCKETR"/>
<dbReference type="KEGG" id="nnu:104605908"/>
<dbReference type="InterPro" id="IPR032552">
    <property type="entry name" value="RSB_motif"/>
</dbReference>
<sequence>MSTEYPVLDNRPIDQWKVAELKEELKRRKITTKGLKDDLIRRLGEAIRNEGESVKEEVVNGLSCDPEPEFKFEEKVAKPNDTQVVEESQDDGKNKTLEAENDVSEVGIDDGAAEMVQEKSETESLSKSDSVAAVHEPAIVTVSEEDSVTVSQIVETQLASNHQEPQNIEIQIESGVSNPPHEDAVPNMSGPNNQVSEVSPVLGSQVKSESISTDSVSIIQKNELKDNLNTGNFPLELEVVKPEMVQPSSSDVHPTGGDLHPLGDQEPCENRGPIEDIDDTNAPNLDLGKKNDGADAGSSEKLNLERSSGGDSMEDDTLESKQIDSNQNSDGVGDRNELTVNEENVIDVVGAGFSSEKKESPAENKIASAVPGEKRKVEDKDVGNNEPPKRQRRWNSESIKVPEVQTSNLTSSSTTPKDALQPTIPKRNFIRSDSTLSEEASKERVVPPSPKPPTTSLRIDRFLRPFTLRAAQELLAKTGNVCSFWMDHIKTHCYVTYSSVEEAIETRNALYNLQWPSNGGRLLVAEFVDPQEVKMRVEAPPESPAASASTNATAPTSPTLQPQPSPHQQNLRRQLPPPPLPPPPPITDPSTIRERLPLPPPPPLPKKPDPPIVTLDDLFRKTRATPRIYYLPLSEEQVAAKVAARKNAK</sequence>
<feature type="compositionally biased region" description="Basic and acidic residues" evidence="1">
    <location>
        <begin position="372"/>
        <end position="389"/>
    </location>
</feature>
<dbReference type="InterPro" id="IPR034257">
    <property type="entry name" value="Acinus_RRM"/>
</dbReference>
<dbReference type="InterPro" id="IPR035979">
    <property type="entry name" value="RBD_domain_sf"/>
</dbReference>
<dbReference type="GO" id="GO:0003676">
    <property type="term" value="F:nucleic acid binding"/>
    <property type="evidence" value="ECO:0007669"/>
    <property type="project" value="InterPro"/>
</dbReference>
<organism evidence="3 4">
    <name type="scientific">Nelumbo nucifera</name>
    <name type="common">Sacred lotus</name>
    <dbReference type="NCBI Taxonomy" id="4432"/>
    <lineage>
        <taxon>Eukaryota</taxon>
        <taxon>Viridiplantae</taxon>
        <taxon>Streptophyta</taxon>
        <taxon>Embryophyta</taxon>
        <taxon>Tracheophyta</taxon>
        <taxon>Spermatophyta</taxon>
        <taxon>Magnoliopsida</taxon>
        <taxon>Proteales</taxon>
        <taxon>Nelumbonaceae</taxon>
        <taxon>Nelumbo</taxon>
    </lineage>
</organism>
<dbReference type="STRING" id="4432.A0A1U8AMV4"/>
<dbReference type="SMART" id="SM00513">
    <property type="entry name" value="SAP"/>
    <property type="match status" value="1"/>
</dbReference>
<dbReference type="FunCoup" id="A0A1U8AMV4">
    <property type="interactions" value="1892"/>
</dbReference>
<dbReference type="PROSITE" id="PS50800">
    <property type="entry name" value="SAP"/>
    <property type="match status" value="1"/>
</dbReference>
<gene>
    <name evidence="4" type="primary">LOC104605908</name>
</gene>
<dbReference type="GeneID" id="104605908"/>
<dbReference type="Proteomes" id="UP000189703">
    <property type="component" value="Unplaced"/>
</dbReference>
<feature type="region of interest" description="Disordered" evidence="1">
    <location>
        <begin position="74"/>
        <end position="132"/>
    </location>
</feature>
<dbReference type="SUPFAM" id="SSF54928">
    <property type="entry name" value="RNA-binding domain, RBD"/>
    <property type="match status" value="1"/>
</dbReference>
<feature type="compositionally biased region" description="Acidic residues" evidence="1">
    <location>
        <begin position="99"/>
        <end position="112"/>
    </location>
</feature>
<evidence type="ECO:0000256" key="1">
    <source>
        <dbReference type="SAM" id="MobiDB-lite"/>
    </source>
</evidence>
<feature type="region of interest" description="Disordered" evidence="1">
    <location>
        <begin position="157"/>
        <end position="215"/>
    </location>
</feature>
<accession>A0A1U8AMV4</accession>
<name>A0A1U8AMV4_NELNU</name>
<dbReference type="eggNOG" id="KOG2416">
    <property type="taxonomic scope" value="Eukaryota"/>
</dbReference>
<dbReference type="Gene3D" id="1.10.720.30">
    <property type="entry name" value="SAP domain"/>
    <property type="match status" value="1"/>
</dbReference>
<feature type="compositionally biased region" description="Basic and acidic residues" evidence="1">
    <location>
        <begin position="116"/>
        <end position="126"/>
    </location>
</feature>
<feature type="compositionally biased region" description="Low complexity" evidence="1">
    <location>
        <begin position="544"/>
        <end position="569"/>
    </location>
</feature>
<proteinExistence type="predicted"/>
<dbReference type="InterPro" id="IPR003034">
    <property type="entry name" value="SAP_dom"/>
</dbReference>
<dbReference type="InterPro" id="IPR036361">
    <property type="entry name" value="SAP_dom_sf"/>
</dbReference>
<feature type="region of interest" description="Disordered" evidence="1">
    <location>
        <begin position="537"/>
        <end position="614"/>
    </location>
</feature>
<dbReference type="PANTHER" id="PTHR47031">
    <property type="entry name" value="SAP DNA-BINDING DOMAIN-CONTAINING PROTEIN"/>
    <property type="match status" value="1"/>
</dbReference>
<dbReference type="CDD" id="cd12432">
    <property type="entry name" value="RRM_ACINU"/>
    <property type="match status" value="1"/>
</dbReference>
<dbReference type="SUPFAM" id="SSF68906">
    <property type="entry name" value="SAP domain"/>
    <property type="match status" value="1"/>
</dbReference>
<keyword evidence="3" id="KW-1185">Reference proteome</keyword>
<evidence type="ECO:0000313" key="3">
    <source>
        <dbReference type="Proteomes" id="UP000189703"/>
    </source>
</evidence>